<dbReference type="OrthoDB" id="2735536at2759"/>
<protein>
    <recommendedName>
        <fullName evidence="3">NAD-dependent epimerase/dehydratase domain-containing protein</fullName>
    </recommendedName>
</protein>
<keyword evidence="1" id="KW-0560">Oxidoreductase</keyword>
<dbReference type="GeneID" id="55992944"/>
<reference evidence="5" key="1">
    <citation type="submission" date="2020-06" db="EMBL/GenBank/DDBJ databases">
        <title>A chromosome-scale genome assembly of Talaromyces rugulosus W13939.</title>
        <authorList>
            <person name="Wang B."/>
            <person name="Guo L."/>
            <person name="Ye K."/>
            <person name="Wang L."/>
        </authorList>
    </citation>
    <scope>NUCLEOTIDE SEQUENCE [LARGE SCALE GENOMIC DNA]</scope>
    <source>
        <strain evidence="5">W13939</strain>
    </source>
</reference>
<dbReference type="SUPFAM" id="SSF51735">
    <property type="entry name" value="NAD(P)-binding Rossmann-fold domains"/>
    <property type="match status" value="1"/>
</dbReference>
<dbReference type="GO" id="GO:0016616">
    <property type="term" value="F:oxidoreductase activity, acting on the CH-OH group of donors, NAD or NADP as acceptor"/>
    <property type="evidence" value="ECO:0007669"/>
    <property type="project" value="TreeGrafter"/>
</dbReference>
<sequence>MSKVLITGITGYIGFQTLVIALERGLSVRGVVRHHRNISKLQSQSALIAECYEKGQLQFAVVPDFVAKGAFDNVLDGVTAIIHLASPLAVESDDFESAIIDPAVSMVNSVLESASRVPSVERVVITSSCVTLIPFEWNFNPDNDRLYTSDDINNNPKRPFSNSMEAYWASKALARMATRDFVLRKNPQFDYINLLPSVVIGPDQRISKNAESLLEGTRAAVLAPALTSSLNSSFPYVGVPVHVADVARAHVDAIDKLRVPGNTEYILSSDTPEGVEWDRDVRNICEKYFPDQVKSEVLPLQGSLAAIKWRLDGAATENVFGWRFTSFEETMRQLVAQYLHLKSQE</sequence>
<keyword evidence="5" id="KW-1185">Reference proteome</keyword>
<dbReference type="Proteomes" id="UP000509510">
    <property type="component" value="Chromosome III"/>
</dbReference>
<dbReference type="InterPro" id="IPR036291">
    <property type="entry name" value="NAD(P)-bd_dom_sf"/>
</dbReference>
<evidence type="ECO:0000256" key="1">
    <source>
        <dbReference type="ARBA" id="ARBA00023002"/>
    </source>
</evidence>
<dbReference type="InterPro" id="IPR001509">
    <property type="entry name" value="Epimerase_deHydtase"/>
</dbReference>
<comment type="similarity">
    <text evidence="2">Belongs to the NAD(P)-dependent epimerase/dehydratase family. Dihydroflavonol-4-reductase subfamily.</text>
</comment>
<dbReference type="InterPro" id="IPR050425">
    <property type="entry name" value="NAD(P)_dehydrat-like"/>
</dbReference>
<organism evidence="4 5">
    <name type="scientific">Talaromyces rugulosus</name>
    <name type="common">Penicillium rugulosum</name>
    <dbReference type="NCBI Taxonomy" id="121627"/>
    <lineage>
        <taxon>Eukaryota</taxon>
        <taxon>Fungi</taxon>
        <taxon>Dikarya</taxon>
        <taxon>Ascomycota</taxon>
        <taxon>Pezizomycotina</taxon>
        <taxon>Eurotiomycetes</taxon>
        <taxon>Eurotiomycetidae</taxon>
        <taxon>Eurotiales</taxon>
        <taxon>Trichocomaceae</taxon>
        <taxon>Talaromyces</taxon>
        <taxon>Talaromyces sect. Islandici</taxon>
    </lineage>
</organism>
<dbReference type="RefSeq" id="XP_035344503.1">
    <property type="nucleotide sequence ID" value="XM_035488610.1"/>
</dbReference>
<dbReference type="Pfam" id="PF01370">
    <property type="entry name" value="Epimerase"/>
    <property type="match status" value="1"/>
</dbReference>
<dbReference type="PANTHER" id="PTHR10366:SF564">
    <property type="entry name" value="STEROL-4-ALPHA-CARBOXYLATE 3-DEHYDROGENASE, DECARBOXYLATING"/>
    <property type="match status" value="1"/>
</dbReference>
<evidence type="ECO:0000256" key="2">
    <source>
        <dbReference type="ARBA" id="ARBA00023445"/>
    </source>
</evidence>
<name>A0A7H8QXZ9_TALRU</name>
<feature type="domain" description="NAD-dependent epimerase/dehydratase" evidence="3">
    <location>
        <begin position="4"/>
        <end position="258"/>
    </location>
</feature>
<dbReference type="AlphaFoldDB" id="A0A7H8QXZ9"/>
<dbReference type="EMBL" id="CP055900">
    <property type="protein sequence ID" value="QKX58325.1"/>
    <property type="molecule type" value="Genomic_DNA"/>
</dbReference>
<evidence type="ECO:0000259" key="3">
    <source>
        <dbReference type="Pfam" id="PF01370"/>
    </source>
</evidence>
<dbReference type="KEGG" id="trg:TRUGW13939_05447"/>
<dbReference type="Gene3D" id="3.40.50.720">
    <property type="entry name" value="NAD(P)-binding Rossmann-like Domain"/>
    <property type="match status" value="1"/>
</dbReference>
<evidence type="ECO:0000313" key="5">
    <source>
        <dbReference type="Proteomes" id="UP000509510"/>
    </source>
</evidence>
<accession>A0A7H8QXZ9</accession>
<proteinExistence type="inferred from homology"/>
<dbReference type="PANTHER" id="PTHR10366">
    <property type="entry name" value="NAD DEPENDENT EPIMERASE/DEHYDRATASE"/>
    <property type="match status" value="1"/>
</dbReference>
<gene>
    <name evidence="4" type="ORF">TRUGW13939_05447</name>
</gene>
<evidence type="ECO:0000313" key="4">
    <source>
        <dbReference type="EMBL" id="QKX58325.1"/>
    </source>
</evidence>